<dbReference type="Pfam" id="PF00149">
    <property type="entry name" value="Metallophos"/>
    <property type="match status" value="1"/>
</dbReference>
<gene>
    <name evidence="6" type="ORF">HNR73_002964</name>
</gene>
<organism evidence="6 7">
    <name type="scientific">Phytomonospora endophytica</name>
    <dbReference type="NCBI Taxonomy" id="714109"/>
    <lineage>
        <taxon>Bacteria</taxon>
        <taxon>Bacillati</taxon>
        <taxon>Actinomycetota</taxon>
        <taxon>Actinomycetes</taxon>
        <taxon>Micromonosporales</taxon>
        <taxon>Micromonosporaceae</taxon>
        <taxon>Phytomonospora</taxon>
    </lineage>
</organism>
<evidence type="ECO:0000313" key="7">
    <source>
        <dbReference type="Proteomes" id="UP000548476"/>
    </source>
</evidence>
<evidence type="ECO:0000256" key="1">
    <source>
        <dbReference type="ARBA" id="ARBA00022723"/>
    </source>
</evidence>
<dbReference type="PANTHER" id="PTHR42988:SF2">
    <property type="entry name" value="CYCLIC NUCLEOTIDE PHOSPHODIESTERASE CBUA0032-RELATED"/>
    <property type="match status" value="1"/>
</dbReference>
<dbReference type="RefSeq" id="WP_184787981.1">
    <property type="nucleotide sequence ID" value="NZ_BONT01000007.1"/>
</dbReference>
<protein>
    <submittedName>
        <fullName evidence="6">3',5'-cyclic AMP phosphodiesterase CpdA</fullName>
    </submittedName>
</protein>
<comment type="similarity">
    <text evidence="4">Belongs to the cyclic nucleotide phosphodiesterase class-III family.</text>
</comment>
<dbReference type="GO" id="GO:0016787">
    <property type="term" value="F:hydrolase activity"/>
    <property type="evidence" value="ECO:0007669"/>
    <property type="project" value="UniProtKB-KW"/>
</dbReference>
<feature type="domain" description="Calcineurin-like phosphoesterase" evidence="5">
    <location>
        <begin position="4"/>
        <end position="184"/>
    </location>
</feature>
<name>A0A841FPD8_9ACTN</name>
<reference evidence="6 7" key="1">
    <citation type="submission" date="2020-08" db="EMBL/GenBank/DDBJ databases">
        <title>Genomic Encyclopedia of Type Strains, Phase IV (KMG-IV): sequencing the most valuable type-strain genomes for metagenomic binning, comparative biology and taxonomic classification.</title>
        <authorList>
            <person name="Goeker M."/>
        </authorList>
    </citation>
    <scope>NUCLEOTIDE SEQUENCE [LARGE SCALE GENOMIC DNA]</scope>
    <source>
        <strain evidence="6 7">YIM 65646</strain>
    </source>
</reference>
<dbReference type="InterPro" id="IPR004843">
    <property type="entry name" value="Calcineurin-like_PHP"/>
</dbReference>
<evidence type="ECO:0000256" key="4">
    <source>
        <dbReference type="ARBA" id="ARBA00025742"/>
    </source>
</evidence>
<dbReference type="Proteomes" id="UP000548476">
    <property type="component" value="Unassembled WGS sequence"/>
</dbReference>
<dbReference type="SUPFAM" id="SSF56300">
    <property type="entry name" value="Metallo-dependent phosphatases"/>
    <property type="match status" value="1"/>
</dbReference>
<keyword evidence="7" id="KW-1185">Reference proteome</keyword>
<keyword evidence="3" id="KW-0408">Iron</keyword>
<sequence length="241" mass="25013">MALIAHLSDPHVTTGPLAAAHLRAALGRVLALDRRPELVVITGDLAGEGLPEEYAKLAEVLDGFPLPLHLVAGNHDDSAALAAAFGLADTRYVVDHADVTLVVLDSRVPGKPGGLLGAGQLRWLDAVLTERPGKPAFVAVHHPPIAVGIPLLDGMRLDDGPGLAEVLARHPHVARVLSGHVHRPVVAPFAGTVLAVAPSTFRQTGLTLLADPPAGPVDEPAAFLLHAEVEGTWVTHTVPVG</sequence>
<keyword evidence="1" id="KW-0479">Metal-binding</keyword>
<accession>A0A841FPD8</accession>
<dbReference type="InterPro" id="IPR050884">
    <property type="entry name" value="CNP_phosphodiesterase-III"/>
</dbReference>
<evidence type="ECO:0000313" key="6">
    <source>
        <dbReference type="EMBL" id="MBB6035107.1"/>
    </source>
</evidence>
<dbReference type="EMBL" id="JACHGT010000006">
    <property type="protein sequence ID" value="MBB6035107.1"/>
    <property type="molecule type" value="Genomic_DNA"/>
</dbReference>
<dbReference type="AlphaFoldDB" id="A0A841FPD8"/>
<evidence type="ECO:0000259" key="5">
    <source>
        <dbReference type="Pfam" id="PF00149"/>
    </source>
</evidence>
<dbReference type="GO" id="GO:0046872">
    <property type="term" value="F:metal ion binding"/>
    <property type="evidence" value="ECO:0007669"/>
    <property type="project" value="UniProtKB-KW"/>
</dbReference>
<evidence type="ECO:0000256" key="2">
    <source>
        <dbReference type="ARBA" id="ARBA00022801"/>
    </source>
</evidence>
<dbReference type="Gene3D" id="3.60.21.10">
    <property type="match status" value="1"/>
</dbReference>
<dbReference type="InterPro" id="IPR029052">
    <property type="entry name" value="Metallo-depent_PP-like"/>
</dbReference>
<evidence type="ECO:0000256" key="3">
    <source>
        <dbReference type="ARBA" id="ARBA00023004"/>
    </source>
</evidence>
<proteinExistence type="inferred from homology"/>
<comment type="caution">
    <text evidence="6">The sequence shown here is derived from an EMBL/GenBank/DDBJ whole genome shotgun (WGS) entry which is preliminary data.</text>
</comment>
<keyword evidence="2" id="KW-0378">Hydrolase</keyword>
<dbReference type="PANTHER" id="PTHR42988">
    <property type="entry name" value="PHOSPHOHYDROLASE"/>
    <property type="match status" value="1"/>
</dbReference>